<sequence length="99" mass="11979">MSKYIISEKALEDINNIWIHTAENWSVEQADRYYNLIIDEIEYTVSHFDAARDCEKIRKSYRCSKVKSHLIFFKKEKTNKIEVVRVLHERMDIENRLVE</sequence>
<comment type="similarity">
    <text evidence="2">Belongs to the RelE toxin family.</text>
</comment>
<organism evidence="3 4">
    <name type="scientific">Flavobacterium muglaense</name>
    <dbReference type="NCBI Taxonomy" id="2764716"/>
    <lineage>
        <taxon>Bacteria</taxon>
        <taxon>Pseudomonadati</taxon>
        <taxon>Bacteroidota</taxon>
        <taxon>Flavobacteriia</taxon>
        <taxon>Flavobacteriales</taxon>
        <taxon>Flavobacteriaceae</taxon>
        <taxon>Flavobacterium</taxon>
    </lineage>
</organism>
<evidence type="ECO:0000256" key="2">
    <source>
        <dbReference type="PIRNR" id="PIRNR029218"/>
    </source>
</evidence>
<gene>
    <name evidence="3" type="ORF">H8R25_04225</name>
</gene>
<comment type="caution">
    <text evidence="3">The sequence shown here is derived from an EMBL/GenBank/DDBJ whole genome shotgun (WGS) entry which is preliminary data.</text>
</comment>
<evidence type="ECO:0000313" key="3">
    <source>
        <dbReference type="EMBL" id="MBC5843644.1"/>
    </source>
</evidence>
<dbReference type="RefSeq" id="WP_187017313.1">
    <property type="nucleotide sequence ID" value="NZ_JACRUK010000005.1"/>
</dbReference>
<dbReference type="AlphaFoldDB" id="A0A923SFD2"/>
<reference evidence="3 4" key="1">
    <citation type="submission" date="2020-08" db="EMBL/GenBank/DDBJ databases">
        <title>Description of novel Flavobacterium F-392 isolate.</title>
        <authorList>
            <person name="Saticioglu I.B."/>
            <person name="Duman M."/>
            <person name="Altun S."/>
        </authorList>
    </citation>
    <scope>NUCLEOTIDE SEQUENCE [LARGE SCALE GENOMIC DNA]</scope>
    <source>
        <strain evidence="3 4">F-392</strain>
    </source>
</reference>
<keyword evidence="1" id="KW-1277">Toxin-antitoxin system</keyword>
<dbReference type="EMBL" id="JACRUL010000005">
    <property type="protein sequence ID" value="MBC5843644.1"/>
    <property type="molecule type" value="Genomic_DNA"/>
</dbReference>
<dbReference type="Pfam" id="PF05016">
    <property type="entry name" value="ParE_toxin"/>
    <property type="match status" value="1"/>
</dbReference>
<accession>A0A923SFD2</accession>
<name>A0A923SFD2_9FLAO</name>
<dbReference type="Proteomes" id="UP000641454">
    <property type="component" value="Unassembled WGS sequence"/>
</dbReference>
<evidence type="ECO:0000256" key="1">
    <source>
        <dbReference type="ARBA" id="ARBA00022649"/>
    </source>
</evidence>
<dbReference type="InterPro" id="IPR035093">
    <property type="entry name" value="RelE/ParE_toxin_dom_sf"/>
</dbReference>
<evidence type="ECO:0000313" key="4">
    <source>
        <dbReference type="Proteomes" id="UP000641454"/>
    </source>
</evidence>
<dbReference type="Gene3D" id="3.30.2310.20">
    <property type="entry name" value="RelE-like"/>
    <property type="match status" value="1"/>
</dbReference>
<dbReference type="PIRSF" id="PIRSF029218">
    <property type="entry name" value="ParE"/>
    <property type="match status" value="1"/>
</dbReference>
<proteinExistence type="inferred from homology"/>
<keyword evidence="4" id="KW-1185">Reference proteome</keyword>
<dbReference type="InterPro" id="IPR007712">
    <property type="entry name" value="RelE/ParE_toxin"/>
</dbReference>
<dbReference type="InterPro" id="IPR028344">
    <property type="entry name" value="ParE1/4"/>
</dbReference>
<protein>
    <recommendedName>
        <fullName evidence="2">Toxin</fullName>
    </recommendedName>
</protein>